<comment type="caution">
    <text evidence="1">The sequence shown here is derived from an EMBL/GenBank/DDBJ whole genome shotgun (WGS) entry which is preliminary data.</text>
</comment>
<protein>
    <submittedName>
        <fullName evidence="1">Uncharacterized protein</fullName>
    </submittedName>
</protein>
<organism evidence="1 2">
    <name type="scientific">Shewanella xiamenensis</name>
    <dbReference type="NCBI Taxonomy" id="332186"/>
    <lineage>
        <taxon>Bacteria</taxon>
        <taxon>Pseudomonadati</taxon>
        <taxon>Pseudomonadota</taxon>
        <taxon>Gammaproteobacteria</taxon>
        <taxon>Alteromonadales</taxon>
        <taxon>Shewanellaceae</taxon>
        <taxon>Shewanella</taxon>
    </lineage>
</organism>
<accession>A0ABT6UCR5</accession>
<reference evidence="1 2" key="1">
    <citation type="submission" date="2022-09" db="EMBL/GenBank/DDBJ databases">
        <title>The outer-membrane cytochrome OmcA is essential for infection of Shewanella oneidensis by a zebrafish-associated bacteriophage.</title>
        <authorList>
            <person name="Grenfell A.W."/>
            <person name="Intile P."/>
            <person name="Mcfarlane J."/>
            <person name="Leung D."/>
            <person name="Abdalla K."/>
            <person name="Wold M."/>
            <person name="Kees E."/>
            <person name="Gralnick J."/>
        </authorList>
    </citation>
    <scope>NUCLEOTIDE SEQUENCE [LARGE SCALE GENOMIC DNA]</scope>
    <source>
        <strain evidence="1 2">NF-5</strain>
    </source>
</reference>
<sequence length="73" mass="8340">MSSYSTEISTRHSRGIQCSDKPSRFLKREFIGLVNQLGYGKQYQKQILAIGAANVTELSVMYPPEVILWRIFS</sequence>
<evidence type="ECO:0000313" key="2">
    <source>
        <dbReference type="Proteomes" id="UP001159075"/>
    </source>
</evidence>
<dbReference type="Proteomes" id="UP001159075">
    <property type="component" value="Unassembled WGS sequence"/>
</dbReference>
<gene>
    <name evidence="1" type="ORF">ODY93_11870</name>
</gene>
<evidence type="ECO:0000313" key="1">
    <source>
        <dbReference type="EMBL" id="MDI5832266.1"/>
    </source>
</evidence>
<proteinExistence type="predicted"/>
<name>A0ABT6UCR5_9GAMM</name>
<keyword evidence="2" id="KW-1185">Reference proteome</keyword>
<dbReference type="EMBL" id="JAOTLW010000011">
    <property type="protein sequence ID" value="MDI5832266.1"/>
    <property type="molecule type" value="Genomic_DNA"/>
</dbReference>